<keyword evidence="4 5" id="KW-0732">Signal</keyword>
<comment type="similarity">
    <text evidence="2">Belongs to the kiwellin family.</text>
</comment>
<evidence type="ECO:0000313" key="7">
    <source>
        <dbReference type="Proteomes" id="UP001324115"/>
    </source>
</evidence>
<sequence length="191" mass="20477">MKNQICFSVVFVLLLFLLLATKWSCVEAQTCNSSTLTGKDPPAGQCNTENDSKCCEEGMSYDTYTCSPPVSSSTPAILTLNSFQEGGDGGGKSKCDNQYHSNDTPVVALSTGWFNNKERCSNSITINGNGKSVQAMVVDECDSTMGCDAEHAYQPPCANNTVDASKAVWVALGVPEESDDWGKLEITWSDA</sequence>
<organism evidence="6 7">
    <name type="scientific">Quercus rubra</name>
    <name type="common">Northern red oak</name>
    <name type="synonym">Quercus borealis</name>
    <dbReference type="NCBI Taxonomy" id="3512"/>
    <lineage>
        <taxon>Eukaryota</taxon>
        <taxon>Viridiplantae</taxon>
        <taxon>Streptophyta</taxon>
        <taxon>Embryophyta</taxon>
        <taxon>Tracheophyta</taxon>
        <taxon>Spermatophyta</taxon>
        <taxon>Magnoliopsida</taxon>
        <taxon>eudicotyledons</taxon>
        <taxon>Gunneridae</taxon>
        <taxon>Pentapetalae</taxon>
        <taxon>rosids</taxon>
        <taxon>fabids</taxon>
        <taxon>Fagales</taxon>
        <taxon>Fagaceae</taxon>
        <taxon>Quercus</taxon>
    </lineage>
</organism>
<dbReference type="SUPFAM" id="SSF50685">
    <property type="entry name" value="Barwin-like endoglucanases"/>
    <property type="match status" value="1"/>
</dbReference>
<evidence type="ECO:0000313" key="6">
    <source>
        <dbReference type="EMBL" id="KAK4578290.1"/>
    </source>
</evidence>
<comment type="caution">
    <text evidence="6">The sequence shown here is derived from an EMBL/GenBank/DDBJ whole genome shotgun (WGS) entry which is preliminary data.</text>
</comment>
<keyword evidence="3" id="KW-0964">Secreted</keyword>
<dbReference type="PANTHER" id="PTHR33191">
    <property type="entry name" value="RIPENING-RELATED PROTEIN 2-RELATED"/>
    <property type="match status" value="1"/>
</dbReference>
<dbReference type="Gene3D" id="2.40.40.10">
    <property type="entry name" value="RlpA-like domain"/>
    <property type="match status" value="1"/>
</dbReference>
<dbReference type="CDD" id="cd22270">
    <property type="entry name" value="DPBB_kiwellin-like"/>
    <property type="match status" value="1"/>
</dbReference>
<accession>A0AAN7ESS0</accession>
<feature type="signal peptide" evidence="5">
    <location>
        <begin position="1"/>
        <end position="28"/>
    </location>
</feature>
<protein>
    <recommendedName>
        <fullName evidence="8">Ripening-related protein 1</fullName>
    </recommendedName>
</protein>
<dbReference type="Pfam" id="PF24300">
    <property type="entry name" value="KWL1"/>
    <property type="match status" value="1"/>
</dbReference>
<dbReference type="GO" id="GO:0005576">
    <property type="term" value="C:extracellular region"/>
    <property type="evidence" value="ECO:0007669"/>
    <property type="project" value="UniProtKB-SubCell"/>
</dbReference>
<proteinExistence type="inferred from homology"/>
<reference evidence="6 7" key="1">
    <citation type="journal article" date="2023" name="G3 (Bethesda)">
        <title>A haplotype-resolved chromosome-scale genome for Quercus rubra L. provides insights into the genetics of adaptive traits for red oak species.</title>
        <authorList>
            <person name="Kapoor B."/>
            <person name="Jenkins J."/>
            <person name="Schmutz J."/>
            <person name="Zhebentyayeva T."/>
            <person name="Kuelheim C."/>
            <person name="Coggeshall M."/>
            <person name="Heim C."/>
            <person name="Lasky J.R."/>
            <person name="Leites L."/>
            <person name="Islam-Faridi N."/>
            <person name="Romero-Severson J."/>
            <person name="DeLeo V.L."/>
            <person name="Lucas S.M."/>
            <person name="Lazic D."/>
            <person name="Gailing O."/>
            <person name="Carlson J."/>
            <person name="Staton M."/>
        </authorList>
    </citation>
    <scope>NUCLEOTIDE SEQUENCE [LARGE SCALE GENOMIC DNA]</scope>
    <source>
        <strain evidence="6">Pseudo-F2</strain>
    </source>
</reference>
<evidence type="ECO:0000256" key="3">
    <source>
        <dbReference type="ARBA" id="ARBA00022525"/>
    </source>
</evidence>
<dbReference type="InterPro" id="IPR036908">
    <property type="entry name" value="RlpA-like_sf"/>
</dbReference>
<dbReference type="InterPro" id="IPR039271">
    <property type="entry name" value="Kiwellin-like"/>
</dbReference>
<evidence type="ECO:0000256" key="5">
    <source>
        <dbReference type="SAM" id="SignalP"/>
    </source>
</evidence>
<dbReference type="AlphaFoldDB" id="A0AAN7ESS0"/>
<gene>
    <name evidence="6" type="ORF">RGQ29_028417</name>
</gene>
<dbReference type="PANTHER" id="PTHR33191:SF77">
    <property type="entry name" value="RIPENING-RELATED PROTEIN 1"/>
    <property type="match status" value="1"/>
</dbReference>
<evidence type="ECO:0000256" key="2">
    <source>
        <dbReference type="ARBA" id="ARBA00005592"/>
    </source>
</evidence>
<comment type="subcellular location">
    <subcellularLocation>
        <location evidence="1">Secreted</location>
    </subcellularLocation>
</comment>
<evidence type="ECO:0000256" key="1">
    <source>
        <dbReference type="ARBA" id="ARBA00004613"/>
    </source>
</evidence>
<name>A0AAN7ESS0_QUERU</name>
<dbReference type="EMBL" id="JAXUIC010000008">
    <property type="protein sequence ID" value="KAK4578290.1"/>
    <property type="molecule type" value="Genomic_DNA"/>
</dbReference>
<keyword evidence="7" id="KW-1185">Reference proteome</keyword>
<evidence type="ECO:0000256" key="4">
    <source>
        <dbReference type="ARBA" id="ARBA00022729"/>
    </source>
</evidence>
<evidence type="ECO:0008006" key="8">
    <source>
        <dbReference type="Google" id="ProtNLM"/>
    </source>
</evidence>
<dbReference type="Proteomes" id="UP001324115">
    <property type="component" value="Unassembled WGS sequence"/>
</dbReference>
<feature type="chain" id="PRO_5042892632" description="Ripening-related protein 1" evidence="5">
    <location>
        <begin position="29"/>
        <end position="191"/>
    </location>
</feature>